<name>A0ABR3JVS0_9AGAR</name>
<organism evidence="1 2">
    <name type="scientific">Hohenbuehelia grisea</name>
    <dbReference type="NCBI Taxonomy" id="104357"/>
    <lineage>
        <taxon>Eukaryota</taxon>
        <taxon>Fungi</taxon>
        <taxon>Dikarya</taxon>
        <taxon>Basidiomycota</taxon>
        <taxon>Agaricomycotina</taxon>
        <taxon>Agaricomycetes</taxon>
        <taxon>Agaricomycetidae</taxon>
        <taxon>Agaricales</taxon>
        <taxon>Pleurotineae</taxon>
        <taxon>Pleurotaceae</taxon>
        <taxon>Hohenbuehelia</taxon>
    </lineage>
</organism>
<dbReference type="EMBL" id="JASNQZ010000002">
    <property type="protein sequence ID" value="KAL0960004.1"/>
    <property type="molecule type" value="Genomic_DNA"/>
</dbReference>
<reference evidence="2" key="1">
    <citation type="submission" date="2024-06" db="EMBL/GenBank/DDBJ databases">
        <title>Multi-omics analyses provide insights into the biosynthesis of the anticancer antibiotic pleurotin in Hohenbuehelia grisea.</title>
        <authorList>
            <person name="Weaver J.A."/>
            <person name="Alberti F."/>
        </authorList>
    </citation>
    <scope>NUCLEOTIDE SEQUENCE [LARGE SCALE GENOMIC DNA]</scope>
    <source>
        <strain evidence="2">T-177</strain>
    </source>
</reference>
<accession>A0ABR3JVS0</accession>
<keyword evidence="2" id="KW-1185">Reference proteome</keyword>
<dbReference type="InterPro" id="IPR032675">
    <property type="entry name" value="LRR_dom_sf"/>
</dbReference>
<comment type="caution">
    <text evidence="1">The sequence shown here is derived from an EMBL/GenBank/DDBJ whole genome shotgun (WGS) entry which is preliminary data.</text>
</comment>
<gene>
    <name evidence="1" type="ORF">HGRIS_011656</name>
</gene>
<proteinExistence type="predicted"/>
<dbReference type="Proteomes" id="UP001556367">
    <property type="component" value="Unassembled WGS sequence"/>
</dbReference>
<evidence type="ECO:0000313" key="1">
    <source>
        <dbReference type="EMBL" id="KAL0960004.1"/>
    </source>
</evidence>
<evidence type="ECO:0000313" key="2">
    <source>
        <dbReference type="Proteomes" id="UP001556367"/>
    </source>
</evidence>
<dbReference type="SUPFAM" id="SSF52047">
    <property type="entry name" value="RNI-like"/>
    <property type="match status" value="1"/>
</dbReference>
<sequence length="461" mass="52208">MNPSRPTMQQQASITDLPSELLLMIFKLVHSLVPPAGKHAYFDGWLAKEDFPNLTFPYNLSSVCRTWQDVMSLVPEFWTRLVVYVDVPWQPASLQEQLKWSKNLPFELILTKKNPDDNLKHPLEQRRTQSSVTTLMSQINRCTSFSILHLQSSSSLPSIATDFTHPANNLQTLRLDCQRDDGNKSFARSITDAPDVLSCSKLSQLFVDGENFLSLCLHTPTWFDAVTHLSVAHYDRASRGAGFSMTRFLATLSEMKQLSHLAIEDVDFGHFGRAVKTELPNLKVLELVSQNDIDKLFDRMNIDYEEAESLEELNIRFCELKCPSNSLLPNSDILCLEHVYCPDASKQAIVRYLYDWGGGVAEIDDCPFVNDIIWMIGLRGFGYLGWSNLFELSILNCRNLSISTLRETIAIRNSGYVQSGDTSFAITQLYLSGDVPGLSAEDVDFFTKHVECFEWEGSETD</sequence>
<dbReference type="Gene3D" id="1.20.1280.50">
    <property type="match status" value="1"/>
</dbReference>
<evidence type="ECO:0008006" key="3">
    <source>
        <dbReference type="Google" id="ProtNLM"/>
    </source>
</evidence>
<protein>
    <recommendedName>
        <fullName evidence="3">F-box domain-containing protein</fullName>
    </recommendedName>
</protein>
<dbReference type="Gene3D" id="3.80.10.10">
    <property type="entry name" value="Ribonuclease Inhibitor"/>
    <property type="match status" value="1"/>
</dbReference>